<dbReference type="RefSeq" id="XP_019613381.1">
    <property type="nucleotide sequence ID" value="XM_019757799.1"/>
</dbReference>
<sequence>MLDNIFLIFEIRVLMKMSYFQDSNTLNYIFLNKFHKYEKNILENNIYLKNNTKEMPIHNGFNIMQEKADQDIFDIGTFICKTRQTFKKRKNNICNRKKYKTNLEEVTFYK</sequence>
<reference evidence="2" key="1">
    <citation type="journal article" date="2016" name="Nat. Commun.">
        <title>Genome analysis of three Pneumocystis species reveals adaptation mechanisms to life exclusively in mammalian hosts.</title>
        <authorList>
            <person name="Ma L."/>
            <person name="Chen Z."/>
            <person name="Huang D.W."/>
            <person name="Kutty G."/>
            <person name="Ishihara M."/>
            <person name="Wang H."/>
            <person name="Abouelleil A."/>
            <person name="Bishop L."/>
            <person name="Davey E."/>
            <person name="Deng R."/>
            <person name="Deng X."/>
            <person name="Fan L."/>
            <person name="Fantoni G."/>
            <person name="Fitzgerald M."/>
            <person name="Gogineni E."/>
            <person name="Goldberg J.M."/>
            <person name="Handley G."/>
            <person name="Hu X."/>
            <person name="Huber C."/>
            <person name="Jiao X."/>
            <person name="Jones K."/>
            <person name="Levin J.Z."/>
            <person name="Liu Y."/>
            <person name="Macdonald P."/>
            <person name="Melnikov A."/>
            <person name="Raley C."/>
            <person name="Sassi M."/>
            <person name="Sherman B.T."/>
            <person name="Song X."/>
            <person name="Sykes S."/>
            <person name="Tran B."/>
            <person name="Walsh L."/>
            <person name="Xia Y."/>
            <person name="Yang J."/>
            <person name="Young S."/>
            <person name="Zeng Q."/>
            <person name="Zheng X."/>
            <person name="Stephens R."/>
            <person name="Nusbaum C."/>
            <person name="Birren B.W."/>
            <person name="Azadi P."/>
            <person name="Lempicki R.A."/>
            <person name="Cuomo C.A."/>
            <person name="Kovacs J.A."/>
        </authorList>
    </citation>
    <scope>NUCLEOTIDE SEQUENCE [LARGE SCALE GENOMIC DNA]</scope>
    <source>
        <strain evidence="2">B123</strain>
    </source>
</reference>
<protein>
    <submittedName>
        <fullName evidence="1">Uncharacterized protein</fullName>
    </submittedName>
</protein>
<keyword evidence="2" id="KW-1185">Reference proteome</keyword>
<gene>
    <name evidence="1" type="ORF">PNEG_04278</name>
</gene>
<proteinExistence type="predicted"/>
<evidence type="ECO:0000313" key="2">
    <source>
        <dbReference type="Proteomes" id="UP000011958"/>
    </source>
</evidence>
<accession>A0A0W4ZX15</accession>
<organism evidence="1 2">
    <name type="scientific">Pneumocystis murina (strain B123)</name>
    <name type="common">Mouse pneumocystis pneumonia agent</name>
    <name type="synonym">Pneumocystis carinii f. sp. muris</name>
    <dbReference type="NCBI Taxonomy" id="1069680"/>
    <lineage>
        <taxon>Eukaryota</taxon>
        <taxon>Fungi</taxon>
        <taxon>Dikarya</taxon>
        <taxon>Ascomycota</taxon>
        <taxon>Taphrinomycotina</taxon>
        <taxon>Pneumocystomycetes</taxon>
        <taxon>Pneumocystaceae</taxon>
        <taxon>Pneumocystis</taxon>
    </lineage>
</organism>
<dbReference type="EMBL" id="AFWA02000006">
    <property type="protein sequence ID" value="KTW32909.1"/>
    <property type="molecule type" value="Genomic_DNA"/>
</dbReference>
<evidence type="ECO:0000313" key="1">
    <source>
        <dbReference type="EMBL" id="KTW32909.1"/>
    </source>
</evidence>
<dbReference type="AlphaFoldDB" id="A0A0W4ZX15"/>
<dbReference type="GeneID" id="30671570"/>
<dbReference type="VEuPathDB" id="FungiDB:PNEG_04278"/>
<name>A0A0W4ZX15_PNEMU</name>
<dbReference type="Proteomes" id="UP000011958">
    <property type="component" value="Unassembled WGS sequence"/>
</dbReference>
<comment type="caution">
    <text evidence="1">The sequence shown here is derived from an EMBL/GenBank/DDBJ whole genome shotgun (WGS) entry which is preliminary data.</text>
</comment>